<dbReference type="PANTHER" id="PTHR30273">
    <property type="entry name" value="PERIPLASMIC SIGNAL SENSOR AND SIGMA FACTOR ACTIVATOR FECR-RELATED"/>
    <property type="match status" value="1"/>
</dbReference>
<evidence type="ECO:0000313" key="4">
    <source>
        <dbReference type="EMBL" id="GAA4808913.1"/>
    </source>
</evidence>
<dbReference type="Gene3D" id="3.55.50.30">
    <property type="match status" value="1"/>
</dbReference>
<keyword evidence="5" id="KW-1185">Reference proteome</keyword>
<dbReference type="InterPro" id="IPR006860">
    <property type="entry name" value="FecR"/>
</dbReference>
<feature type="domain" description="FecR protein" evidence="2">
    <location>
        <begin position="184"/>
        <end position="278"/>
    </location>
</feature>
<dbReference type="Pfam" id="PF04773">
    <property type="entry name" value="FecR"/>
    <property type="match status" value="1"/>
</dbReference>
<organism evidence="4 5">
    <name type="scientific">Olivibacter ginsenosidimutans</name>
    <dbReference type="NCBI Taxonomy" id="1176537"/>
    <lineage>
        <taxon>Bacteria</taxon>
        <taxon>Pseudomonadati</taxon>
        <taxon>Bacteroidota</taxon>
        <taxon>Sphingobacteriia</taxon>
        <taxon>Sphingobacteriales</taxon>
        <taxon>Sphingobacteriaceae</taxon>
        <taxon>Olivibacter</taxon>
    </lineage>
</organism>
<dbReference type="Gene3D" id="2.60.120.1440">
    <property type="match status" value="1"/>
</dbReference>
<name>A0ABP9CHD4_9SPHI</name>
<evidence type="ECO:0000259" key="3">
    <source>
        <dbReference type="Pfam" id="PF16344"/>
    </source>
</evidence>
<dbReference type="InterPro" id="IPR032508">
    <property type="entry name" value="FecR_C"/>
</dbReference>
<evidence type="ECO:0008006" key="6">
    <source>
        <dbReference type="Google" id="ProtNLM"/>
    </source>
</evidence>
<reference evidence="5" key="1">
    <citation type="journal article" date="2019" name="Int. J. Syst. Evol. Microbiol.">
        <title>The Global Catalogue of Microorganisms (GCM) 10K type strain sequencing project: providing services to taxonomists for standard genome sequencing and annotation.</title>
        <authorList>
            <consortium name="The Broad Institute Genomics Platform"/>
            <consortium name="The Broad Institute Genome Sequencing Center for Infectious Disease"/>
            <person name="Wu L."/>
            <person name="Ma J."/>
        </authorList>
    </citation>
    <scope>NUCLEOTIDE SEQUENCE [LARGE SCALE GENOMIC DNA]</scope>
    <source>
        <strain evidence="5">JCM 18200</strain>
    </source>
</reference>
<dbReference type="Pfam" id="PF16344">
    <property type="entry name" value="FecR_C"/>
    <property type="match status" value="1"/>
</dbReference>
<evidence type="ECO:0000259" key="2">
    <source>
        <dbReference type="Pfam" id="PF04773"/>
    </source>
</evidence>
<keyword evidence="1" id="KW-0812">Transmembrane</keyword>
<feature type="transmembrane region" description="Helical" evidence="1">
    <location>
        <begin position="91"/>
        <end position="110"/>
    </location>
</feature>
<proteinExistence type="predicted"/>
<dbReference type="InterPro" id="IPR012373">
    <property type="entry name" value="Ferrdict_sens_TM"/>
</dbReference>
<dbReference type="EMBL" id="BAABIQ010000044">
    <property type="protein sequence ID" value="GAA4808913.1"/>
    <property type="molecule type" value="Genomic_DNA"/>
</dbReference>
<sequence length="401" mass="44651">MERISLLLYKHLQGSISEAEHAELMAWAVTDPANRELLSRIDQEERLQADIQDWYAIPRRSVTDDARLDAAIIQQETANKRSRTYQRIRRMLPYAAAVLLIAFTALWYTFEQNHHQVQEIAAEDILTGGNKAFLTLADGQKIDLSTEQSGIIVGDGHITYDDGSALATLSNNVEDPQAITQLELSTPKGGTYQMTLPDGSKVWLNAASTISYPSSFAGMERVVKISGEVYFDIREDSKKPFKVLSQGQEIEVLGTQFNISAYPDEQETKTTLIDGKVRLSLAAALGKASANQSIILVSGEQGSLSNGQITKSKVDVAQFIAWKEGVFYFNRLPTTAAITQLSRWYDLDVSYQGHLPESNVYAYIDRKKPLSAVLKALEKSRLKFKVVQSGERKQLIVLGEQ</sequence>
<evidence type="ECO:0000313" key="5">
    <source>
        <dbReference type="Proteomes" id="UP001501411"/>
    </source>
</evidence>
<dbReference type="PANTHER" id="PTHR30273:SF2">
    <property type="entry name" value="PROTEIN FECR"/>
    <property type="match status" value="1"/>
</dbReference>
<dbReference type="Proteomes" id="UP001501411">
    <property type="component" value="Unassembled WGS sequence"/>
</dbReference>
<feature type="domain" description="Protein FecR C-terminal" evidence="3">
    <location>
        <begin position="327"/>
        <end position="386"/>
    </location>
</feature>
<comment type="caution">
    <text evidence="4">The sequence shown here is derived from an EMBL/GenBank/DDBJ whole genome shotgun (WGS) entry which is preliminary data.</text>
</comment>
<keyword evidence="1" id="KW-1133">Transmembrane helix</keyword>
<dbReference type="RefSeq" id="WP_345235418.1">
    <property type="nucleotide sequence ID" value="NZ_BAABIQ010000044.1"/>
</dbReference>
<gene>
    <name evidence="4" type="ORF">GCM10023231_42740</name>
</gene>
<protein>
    <recommendedName>
        <fullName evidence="6">DUF4974 domain-containing protein</fullName>
    </recommendedName>
</protein>
<evidence type="ECO:0000256" key="1">
    <source>
        <dbReference type="SAM" id="Phobius"/>
    </source>
</evidence>
<keyword evidence="1" id="KW-0472">Membrane</keyword>
<accession>A0ABP9CHD4</accession>